<dbReference type="OrthoDB" id="10591229at2759"/>
<gene>
    <name evidence="1" type="ORF">MEDL_67694</name>
</gene>
<proteinExistence type="predicted"/>
<name>A0A8S3VMS3_MYTED</name>
<dbReference type="EMBL" id="CAJPWZ010003302">
    <property type="protein sequence ID" value="CAG2256357.1"/>
    <property type="molecule type" value="Genomic_DNA"/>
</dbReference>
<sequence length="234" mass="27101">MLFTDSADVTIDGEHDMRFDIQGNRFIVSLTHKDKQTSIVSTIASTAQECLTHAITNISNFYFSVTDDSHSTKQFPFTIEIGIVCGTDLCFVDHKLSSNGEWKCPKHKRNHKTDIVSRWFADKLPVRERDTCNPTCPGIDNAWLDRQPDDKRLGRLANDLTKAETEKMYMHLKKRKPNQSWSEINSNKTKEFDINVNALHDWKKCTRHATFKMLQESMEKENIDIHKLCLVRLI</sequence>
<evidence type="ECO:0000313" key="1">
    <source>
        <dbReference type="EMBL" id="CAG2256357.1"/>
    </source>
</evidence>
<dbReference type="Proteomes" id="UP000683360">
    <property type="component" value="Unassembled WGS sequence"/>
</dbReference>
<accession>A0A8S3VMS3</accession>
<dbReference type="AlphaFoldDB" id="A0A8S3VMS3"/>
<comment type="caution">
    <text evidence="1">The sequence shown here is derived from an EMBL/GenBank/DDBJ whole genome shotgun (WGS) entry which is preliminary data.</text>
</comment>
<keyword evidence="2" id="KW-1185">Reference proteome</keyword>
<protein>
    <submittedName>
        <fullName evidence="1">Uncharacterized protein</fullName>
    </submittedName>
</protein>
<evidence type="ECO:0000313" key="2">
    <source>
        <dbReference type="Proteomes" id="UP000683360"/>
    </source>
</evidence>
<organism evidence="1 2">
    <name type="scientific">Mytilus edulis</name>
    <name type="common">Blue mussel</name>
    <dbReference type="NCBI Taxonomy" id="6550"/>
    <lineage>
        <taxon>Eukaryota</taxon>
        <taxon>Metazoa</taxon>
        <taxon>Spiralia</taxon>
        <taxon>Lophotrochozoa</taxon>
        <taxon>Mollusca</taxon>
        <taxon>Bivalvia</taxon>
        <taxon>Autobranchia</taxon>
        <taxon>Pteriomorphia</taxon>
        <taxon>Mytilida</taxon>
        <taxon>Mytiloidea</taxon>
        <taxon>Mytilidae</taxon>
        <taxon>Mytilinae</taxon>
        <taxon>Mytilus</taxon>
    </lineage>
</organism>
<reference evidence="1" key="1">
    <citation type="submission" date="2021-03" db="EMBL/GenBank/DDBJ databases">
        <authorList>
            <person name="Bekaert M."/>
        </authorList>
    </citation>
    <scope>NUCLEOTIDE SEQUENCE</scope>
</reference>